<evidence type="ECO:0000259" key="1">
    <source>
        <dbReference type="Pfam" id="PF00646"/>
    </source>
</evidence>
<dbReference type="Pfam" id="PF00646">
    <property type="entry name" value="F-box"/>
    <property type="match status" value="1"/>
</dbReference>
<dbReference type="SUPFAM" id="SSF81383">
    <property type="entry name" value="F-box domain"/>
    <property type="match status" value="1"/>
</dbReference>
<keyword evidence="4" id="KW-1185">Reference proteome</keyword>
<dbReference type="InterPro" id="IPR056592">
    <property type="entry name" value="Beta-prop_At3g26010-like"/>
</dbReference>
<gene>
    <name evidence="3" type="ORF">Scep_017644</name>
</gene>
<dbReference type="AlphaFoldDB" id="A0AAP0IRV2"/>
<evidence type="ECO:0000313" key="4">
    <source>
        <dbReference type="Proteomes" id="UP001419268"/>
    </source>
</evidence>
<comment type="caution">
    <text evidence="3">The sequence shown here is derived from an EMBL/GenBank/DDBJ whole genome shotgun (WGS) entry which is preliminary data.</text>
</comment>
<evidence type="ECO:0000313" key="3">
    <source>
        <dbReference type="EMBL" id="KAK9119551.1"/>
    </source>
</evidence>
<dbReference type="InterPro" id="IPR017451">
    <property type="entry name" value="F-box-assoc_interact_dom"/>
</dbReference>
<dbReference type="NCBIfam" id="TIGR01640">
    <property type="entry name" value="F_box_assoc_1"/>
    <property type="match status" value="1"/>
</dbReference>
<name>A0AAP0IRV2_9MAGN</name>
<feature type="domain" description="F-box protein At3g26010-like beta-propeller" evidence="2">
    <location>
        <begin position="109"/>
        <end position="312"/>
    </location>
</feature>
<sequence length="397" mass="45270">MVGKSKKIEILNENSTFGDIDEELVMLNILPRLPINQIFKFKLVCKKWRNFISKATFVTTYNSINNPKNCPSSSTFYYLADTDRVISSTDRDNQFQFPQPLGVILKGTFYVEGSTNGFLYGQCYHEKREIFVCNPITKQVVYIHKPKDLHTVSLAYDPHDTNGFGGFKIVGVYAFFDFHSKQFQFEVYSSKTGEWRTSNAPKLKVPLSDSYMRPCGSAYNRGKVYCLFTVNVIWFDVEKDIAGIVSCPDILGQNLSLFPSNLGVCHEYGNGGEISYSRVTVEGRIKIWMLKNAGGGGEFEWVIRHDLGLPVVCESIWNILAGIHVSESVNKAVEHSKVSFPMPYLGGEELWFWLSWRHHKGNLFSINMRSQELSFINCDLVSRYVWPFIPTLLPCSI</sequence>
<dbReference type="InterPro" id="IPR050796">
    <property type="entry name" value="SCF_F-box_component"/>
</dbReference>
<accession>A0AAP0IRV2</accession>
<feature type="domain" description="F-box" evidence="1">
    <location>
        <begin position="25"/>
        <end position="54"/>
    </location>
</feature>
<dbReference type="PANTHER" id="PTHR31672">
    <property type="entry name" value="BNACNNG10540D PROTEIN"/>
    <property type="match status" value="1"/>
</dbReference>
<proteinExistence type="predicted"/>
<dbReference type="EMBL" id="JBBNAG010000007">
    <property type="protein sequence ID" value="KAK9119551.1"/>
    <property type="molecule type" value="Genomic_DNA"/>
</dbReference>
<protein>
    <recommendedName>
        <fullName evidence="5">F-box domain-containing protein</fullName>
    </recommendedName>
</protein>
<dbReference type="InterPro" id="IPR036047">
    <property type="entry name" value="F-box-like_dom_sf"/>
</dbReference>
<organism evidence="3 4">
    <name type="scientific">Stephania cephalantha</name>
    <dbReference type="NCBI Taxonomy" id="152367"/>
    <lineage>
        <taxon>Eukaryota</taxon>
        <taxon>Viridiplantae</taxon>
        <taxon>Streptophyta</taxon>
        <taxon>Embryophyta</taxon>
        <taxon>Tracheophyta</taxon>
        <taxon>Spermatophyta</taxon>
        <taxon>Magnoliopsida</taxon>
        <taxon>Ranunculales</taxon>
        <taxon>Menispermaceae</taxon>
        <taxon>Menispermoideae</taxon>
        <taxon>Cissampelideae</taxon>
        <taxon>Stephania</taxon>
    </lineage>
</organism>
<reference evidence="3 4" key="1">
    <citation type="submission" date="2024-01" db="EMBL/GenBank/DDBJ databases">
        <title>Genome assemblies of Stephania.</title>
        <authorList>
            <person name="Yang L."/>
        </authorList>
    </citation>
    <scope>NUCLEOTIDE SEQUENCE [LARGE SCALE GENOMIC DNA]</scope>
    <source>
        <strain evidence="3">JXDWG</strain>
        <tissue evidence="3">Leaf</tissue>
    </source>
</reference>
<evidence type="ECO:0000259" key="2">
    <source>
        <dbReference type="Pfam" id="PF24750"/>
    </source>
</evidence>
<dbReference type="Proteomes" id="UP001419268">
    <property type="component" value="Unassembled WGS sequence"/>
</dbReference>
<dbReference type="PANTHER" id="PTHR31672:SF13">
    <property type="entry name" value="F-BOX PROTEIN CPR30-LIKE"/>
    <property type="match status" value="1"/>
</dbReference>
<evidence type="ECO:0008006" key="5">
    <source>
        <dbReference type="Google" id="ProtNLM"/>
    </source>
</evidence>
<dbReference type="InterPro" id="IPR001810">
    <property type="entry name" value="F-box_dom"/>
</dbReference>
<dbReference type="Pfam" id="PF24750">
    <property type="entry name" value="b-prop_At3g26010-like"/>
    <property type="match status" value="1"/>
</dbReference>